<evidence type="ECO:0000313" key="3">
    <source>
        <dbReference type="Proteomes" id="UP001146067"/>
    </source>
</evidence>
<dbReference type="GO" id="GO:0051920">
    <property type="term" value="F:peroxiredoxin activity"/>
    <property type="evidence" value="ECO:0007669"/>
    <property type="project" value="InterPro"/>
</dbReference>
<evidence type="ECO:0000313" key="2">
    <source>
        <dbReference type="EMBL" id="MDA1360262.1"/>
    </source>
</evidence>
<dbReference type="PANTHER" id="PTHR34846:SF11">
    <property type="entry name" value="4-CARBOXYMUCONOLACTONE DECARBOXYLASE FAMILY PROTEIN (AFU_ORTHOLOGUE AFUA_6G11590)"/>
    <property type="match status" value="1"/>
</dbReference>
<accession>A0A9X3P8G6</accession>
<gene>
    <name evidence="2" type="ORF">O1R50_11535</name>
</gene>
<evidence type="ECO:0000259" key="1">
    <source>
        <dbReference type="Pfam" id="PF02627"/>
    </source>
</evidence>
<dbReference type="Proteomes" id="UP001146067">
    <property type="component" value="Unassembled WGS sequence"/>
</dbReference>
<proteinExistence type="predicted"/>
<dbReference type="EMBL" id="JAPZVP010000007">
    <property type="protein sequence ID" value="MDA1360262.1"/>
    <property type="molecule type" value="Genomic_DNA"/>
</dbReference>
<keyword evidence="3" id="KW-1185">Reference proteome</keyword>
<organism evidence="2 3">
    <name type="scientific">Glycomyces luteolus</name>
    <dbReference type="NCBI Taxonomy" id="2670330"/>
    <lineage>
        <taxon>Bacteria</taxon>
        <taxon>Bacillati</taxon>
        <taxon>Actinomycetota</taxon>
        <taxon>Actinomycetes</taxon>
        <taxon>Glycomycetales</taxon>
        <taxon>Glycomycetaceae</taxon>
        <taxon>Glycomyces</taxon>
    </lineage>
</organism>
<feature type="domain" description="Carboxymuconolactone decarboxylase-like" evidence="1">
    <location>
        <begin position="5"/>
        <end position="77"/>
    </location>
</feature>
<sequence length="129" mass="14010">MLDLIHALRFDAAVPRGLRELMICRIAQIEDSAYELAHHLPMATESGLDSEQLAALDRWGEADCFSVPQRVVLAYAEHLGSGAPRDDAALDACFSPAEQTELTVTGATYIALARMLRALDVRIDEGLSG</sequence>
<dbReference type="InterPro" id="IPR029032">
    <property type="entry name" value="AhpD-like"/>
</dbReference>
<name>A0A9X3P8G6_9ACTN</name>
<reference evidence="2" key="1">
    <citation type="submission" date="2022-12" db="EMBL/GenBank/DDBJ databases">
        <title>Gycomyces niveus sp.nov.,a novel actinomycete isolated from soil in Shouguan.</title>
        <authorList>
            <person name="Yang X."/>
        </authorList>
    </citation>
    <scope>NUCLEOTIDE SEQUENCE</scope>
    <source>
        <strain evidence="2">NEAU-A15</strain>
    </source>
</reference>
<comment type="caution">
    <text evidence="2">The sequence shown here is derived from an EMBL/GenBank/DDBJ whole genome shotgun (WGS) entry which is preliminary data.</text>
</comment>
<dbReference type="PANTHER" id="PTHR34846">
    <property type="entry name" value="4-CARBOXYMUCONOLACTONE DECARBOXYLASE FAMILY PROTEIN (AFU_ORTHOLOGUE AFUA_6G11590)"/>
    <property type="match status" value="1"/>
</dbReference>
<dbReference type="RefSeq" id="WP_270110170.1">
    <property type="nucleotide sequence ID" value="NZ_JAPZVP010000007.1"/>
</dbReference>
<dbReference type="Pfam" id="PF02627">
    <property type="entry name" value="CMD"/>
    <property type="match status" value="1"/>
</dbReference>
<dbReference type="InterPro" id="IPR003779">
    <property type="entry name" value="CMD-like"/>
</dbReference>
<dbReference type="Gene3D" id="1.20.1290.10">
    <property type="entry name" value="AhpD-like"/>
    <property type="match status" value="1"/>
</dbReference>
<protein>
    <submittedName>
        <fullName evidence="2">Carboxymuconolactone decarboxylase family protein</fullName>
    </submittedName>
</protein>
<dbReference type="SUPFAM" id="SSF69118">
    <property type="entry name" value="AhpD-like"/>
    <property type="match status" value="1"/>
</dbReference>
<dbReference type="AlphaFoldDB" id="A0A9X3P8G6"/>